<dbReference type="RefSeq" id="WP_149731291.1">
    <property type="nucleotide sequence ID" value="NZ_FMXB01000004.1"/>
</dbReference>
<dbReference type="GO" id="GO:0008757">
    <property type="term" value="F:S-adenosylmethionine-dependent methyltransferase activity"/>
    <property type="evidence" value="ECO:0007669"/>
    <property type="project" value="InterPro"/>
</dbReference>
<sequence>MNSKEKTKEHFNETAGDYNNSSDGKFVEGMYDVLVEEIEKSESGKILDVGCGNGNLFTLLPENKYELYGVDFSQNMIIEAKSKCRNAKFSVADAEMLPFDDDSFDIVVCNASFHHYIHPDRVLEEMHRVLKDGGKLLIGDPYIPTGIRGVMNVMLRFSHSGDYHIYGFEEMENLLAENELMPVSSIRTGHRTALYIAEK</sequence>
<name>A0A1G5VKH3_9EURY</name>
<evidence type="ECO:0000313" key="3">
    <source>
        <dbReference type="Proteomes" id="UP000323439"/>
    </source>
</evidence>
<reference evidence="2 3" key="1">
    <citation type="submission" date="2016-10" db="EMBL/GenBank/DDBJ databases">
        <authorList>
            <person name="Varghese N."/>
            <person name="Submissions S."/>
        </authorList>
    </citation>
    <scope>NUCLEOTIDE SEQUENCE [LARGE SCALE GENOMIC DNA]</scope>
    <source>
        <strain evidence="2 3">DSM 16643</strain>
    </source>
</reference>
<keyword evidence="2" id="KW-0808">Transferase</keyword>
<evidence type="ECO:0000259" key="1">
    <source>
        <dbReference type="Pfam" id="PF08241"/>
    </source>
</evidence>
<dbReference type="AlphaFoldDB" id="A0A1G5VKH3"/>
<dbReference type="SUPFAM" id="SSF53335">
    <property type="entry name" value="S-adenosyl-L-methionine-dependent methyltransferases"/>
    <property type="match status" value="1"/>
</dbReference>
<dbReference type="InterPro" id="IPR029063">
    <property type="entry name" value="SAM-dependent_MTases_sf"/>
</dbReference>
<dbReference type="CDD" id="cd02440">
    <property type="entry name" value="AdoMet_MTases"/>
    <property type="match status" value="1"/>
</dbReference>
<keyword evidence="2" id="KW-0489">Methyltransferase</keyword>
<proteinExistence type="predicted"/>
<dbReference type="Gene3D" id="3.40.50.150">
    <property type="entry name" value="Vaccinia Virus protein VP39"/>
    <property type="match status" value="1"/>
</dbReference>
<feature type="domain" description="Methyltransferase type 11" evidence="1">
    <location>
        <begin position="47"/>
        <end position="138"/>
    </location>
</feature>
<dbReference type="PANTHER" id="PTHR43591">
    <property type="entry name" value="METHYLTRANSFERASE"/>
    <property type="match status" value="1"/>
</dbReference>
<dbReference type="InterPro" id="IPR013216">
    <property type="entry name" value="Methyltransf_11"/>
</dbReference>
<keyword evidence="3" id="KW-1185">Reference proteome</keyword>
<dbReference type="GO" id="GO:0032259">
    <property type="term" value="P:methylation"/>
    <property type="evidence" value="ECO:0007669"/>
    <property type="project" value="UniProtKB-KW"/>
</dbReference>
<dbReference type="OrthoDB" id="1018at2157"/>
<dbReference type="EMBL" id="FMXB01000004">
    <property type="protein sequence ID" value="SDA45926.1"/>
    <property type="molecule type" value="Genomic_DNA"/>
</dbReference>
<protein>
    <submittedName>
        <fullName evidence="2">Methyltransferase domain-containing protein</fullName>
    </submittedName>
</protein>
<accession>A0A1G5VKH3</accession>
<dbReference type="Proteomes" id="UP000323439">
    <property type="component" value="Unassembled WGS sequence"/>
</dbReference>
<organism evidence="2 3">
    <name type="scientific">Methanobrevibacter millerae</name>
    <dbReference type="NCBI Taxonomy" id="230361"/>
    <lineage>
        <taxon>Archaea</taxon>
        <taxon>Methanobacteriati</taxon>
        <taxon>Methanobacteriota</taxon>
        <taxon>Methanomada group</taxon>
        <taxon>Methanobacteria</taxon>
        <taxon>Methanobacteriales</taxon>
        <taxon>Methanobacteriaceae</taxon>
        <taxon>Methanobrevibacter</taxon>
    </lineage>
</organism>
<gene>
    <name evidence="2" type="ORF">SAMN02910315_00669</name>
</gene>
<evidence type="ECO:0000313" key="2">
    <source>
        <dbReference type="EMBL" id="SDA45926.1"/>
    </source>
</evidence>
<dbReference type="Pfam" id="PF08241">
    <property type="entry name" value="Methyltransf_11"/>
    <property type="match status" value="1"/>
</dbReference>